<accession>A0A971CYC4</accession>
<dbReference type="PROSITE" id="PS50893">
    <property type="entry name" value="ABC_TRANSPORTER_2"/>
    <property type="match status" value="1"/>
</dbReference>
<proteinExistence type="predicted"/>
<dbReference type="InterPro" id="IPR017871">
    <property type="entry name" value="ABC_transporter-like_CS"/>
</dbReference>
<evidence type="ECO:0000256" key="4">
    <source>
        <dbReference type="SAM" id="MobiDB-lite"/>
    </source>
</evidence>
<sequence length="266" mass="29029">MAPMDLSIKAGEFICVVGTSGCGKSTLLRLVAGFEKATTGSIAVDTEEVLGPSPSRGVVFQDYGLFPWLTVRENVAWGPKQAHLKTSLVKERCDKYIGAVGLELFADRYPHELSGGMQQRVSIARVLANEPSVMLMDEPFGALDALTRRGMQEQLSHLHRDIKTTVIFITHSIEEAVLLADRVVVMTGGAAKNVPGHIREIVTIDLPENRDVNSEHFNDLERSISRLVNTEEDDSSHGVHADASAEVHADETNAEDEHKPVAVPRA</sequence>
<gene>
    <name evidence="6" type="ORF">GXW98_01940</name>
</gene>
<dbReference type="SMART" id="SM00382">
    <property type="entry name" value="AAA"/>
    <property type="match status" value="1"/>
</dbReference>
<evidence type="ECO:0000256" key="2">
    <source>
        <dbReference type="ARBA" id="ARBA00022741"/>
    </source>
</evidence>
<keyword evidence="1" id="KW-0813">Transport</keyword>
<dbReference type="Gene3D" id="3.40.50.300">
    <property type="entry name" value="P-loop containing nucleotide triphosphate hydrolases"/>
    <property type="match status" value="1"/>
</dbReference>
<comment type="caution">
    <text evidence="6">The sequence shown here is derived from an EMBL/GenBank/DDBJ whole genome shotgun (WGS) entry which is preliminary data.</text>
</comment>
<keyword evidence="3 6" id="KW-0067">ATP-binding</keyword>
<dbReference type="GO" id="GO:0005524">
    <property type="term" value="F:ATP binding"/>
    <property type="evidence" value="ECO:0007669"/>
    <property type="project" value="UniProtKB-KW"/>
</dbReference>
<protein>
    <submittedName>
        <fullName evidence="6">ABC transporter ATP-binding protein</fullName>
    </submittedName>
</protein>
<reference evidence="6" key="1">
    <citation type="journal article" date="2020" name="Biotechnol. Biofuels">
        <title>New insights from the biogas microbiome by comprehensive genome-resolved metagenomics of nearly 1600 species originating from multiple anaerobic digesters.</title>
        <authorList>
            <person name="Campanaro S."/>
            <person name="Treu L."/>
            <person name="Rodriguez-R L.M."/>
            <person name="Kovalovszki A."/>
            <person name="Ziels R.M."/>
            <person name="Maus I."/>
            <person name="Zhu X."/>
            <person name="Kougias P.G."/>
            <person name="Basile A."/>
            <person name="Luo G."/>
            <person name="Schluter A."/>
            <person name="Konstantinidis K.T."/>
            <person name="Angelidaki I."/>
        </authorList>
    </citation>
    <scope>NUCLEOTIDE SEQUENCE</scope>
    <source>
        <strain evidence="6">AS01afH2WH_6</strain>
    </source>
</reference>
<dbReference type="PANTHER" id="PTHR42788:SF13">
    <property type="entry name" value="ALIPHATIC SULFONATES IMPORT ATP-BINDING PROTEIN SSUB"/>
    <property type="match status" value="1"/>
</dbReference>
<feature type="domain" description="ABC transporter" evidence="5">
    <location>
        <begin position="1"/>
        <end position="213"/>
    </location>
</feature>
<dbReference type="AlphaFoldDB" id="A0A971CYC4"/>
<name>A0A971CYC4_9BIFI</name>
<feature type="compositionally biased region" description="Basic and acidic residues" evidence="4">
    <location>
        <begin position="235"/>
        <end position="260"/>
    </location>
</feature>
<dbReference type="Pfam" id="PF00005">
    <property type="entry name" value="ABC_tran"/>
    <property type="match status" value="1"/>
</dbReference>
<evidence type="ECO:0000313" key="6">
    <source>
        <dbReference type="EMBL" id="NLT79032.1"/>
    </source>
</evidence>
<dbReference type="GO" id="GO:0016887">
    <property type="term" value="F:ATP hydrolysis activity"/>
    <property type="evidence" value="ECO:0007669"/>
    <property type="project" value="InterPro"/>
</dbReference>
<dbReference type="InterPro" id="IPR050166">
    <property type="entry name" value="ABC_transporter_ATP-bind"/>
</dbReference>
<dbReference type="InterPro" id="IPR003593">
    <property type="entry name" value="AAA+_ATPase"/>
</dbReference>
<evidence type="ECO:0000256" key="3">
    <source>
        <dbReference type="ARBA" id="ARBA00022840"/>
    </source>
</evidence>
<dbReference type="PROSITE" id="PS00211">
    <property type="entry name" value="ABC_TRANSPORTER_1"/>
    <property type="match status" value="1"/>
</dbReference>
<dbReference type="PANTHER" id="PTHR42788">
    <property type="entry name" value="TAURINE IMPORT ATP-BINDING PROTEIN-RELATED"/>
    <property type="match status" value="1"/>
</dbReference>
<organism evidence="6 7">
    <name type="scientific">Bifidobacterium crudilactis</name>
    <dbReference type="NCBI Taxonomy" id="327277"/>
    <lineage>
        <taxon>Bacteria</taxon>
        <taxon>Bacillati</taxon>
        <taxon>Actinomycetota</taxon>
        <taxon>Actinomycetes</taxon>
        <taxon>Bifidobacteriales</taxon>
        <taxon>Bifidobacteriaceae</taxon>
        <taxon>Bifidobacterium</taxon>
    </lineage>
</organism>
<evidence type="ECO:0000259" key="5">
    <source>
        <dbReference type="PROSITE" id="PS50893"/>
    </source>
</evidence>
<reference evidence="6" key="2">
    <citation type="submission" date="2020-01" db="EMBL/GenBank/DDBJ databases">
        <authorList>
            <person name="Campanaro S."/>
        </authorList>
    </citation>
    <scope>NUCLEOTIDE SEQUENCE</scope>
    <source>
        <strain evidence="6">AS01afH2WH_6</strain>
    </source>
</reference>
<dbReference type="InterPro" id="IPR003439">
    <property type="entry name" value="ABC_transporter-like_ATP-bd"/>
</dbReference>
<dbReference type="InterPro" id="IPR027417">
    <property type="entry name" value="P-loop_NTPase"/>
</dbReference>
<evidence type="ECO:0000256" key="1">
    <source>
        <dbReference type="ARBA" id="ARBA00022448"/>
    </source>
</evidence>
<feature type="region of interest" description="Disordered" evidence="4">
    <location>
        <begin position="230"/>
        <end position="266"/>
    </location>
</feature>
<keyword evidence="2" id="KW-0547">Nucleotide-binding</keyword>
<dbReference type="SUPFAM" id="SSF52540">
    <property type="entry name" value="P-loop containing nucleoside triphosphate hydrolases"/>
    <property type="match status" value="1"/>
</dbReference>
<dbReference type="CDD" id="cd03293">
    <property type="entry name" value="ABC_NrtD_SsuB_transporters"/>
    <property type="match status" value="1"/>
</dbReference>
<dbReference type="Proteomes" id="UP000767327">
    <property type="component" value="Unassembled WGS sequence"/>
</dbReference>
<dbReference type="EMBL" id="JAAXZR010000008">
    <property type="protein sequence ID" value="NLT79032.1"/>
    <property type="molecule type" value="Genomic_DNA"/>
</dbReference>
<evidence type="ECO:0000313" key="7">
    <source>
        <dbReference type="Proteomes" id="UP000767327"/>
    </source>
</evidence>